<dbReference type="GO" id="GO:0005737">
    <property type="term" value="C:cytoplasm"/>
    <property type="evidence" value="ECO:0007669"/>
    <property type="project" value="InterPro"/>
</dbReference>
<reference evidence="1" key="2">
    <citation type="submission" date="2023-01" db="EMBL/GenBank/DDBJ databases">
        <title>Draft genome sequence of Agaribacter marinus strain NBRC 110023.</title>
        <authorList>
            <person name="Sun Q."/>
            <person name="Mori K."/>
        </authorList>
    </citation>
    <scope>NUCLEOTIDE SEQUENCE</scope>
    <source>
        <strain evidence="1">NBRC 110023</strain>
    </source>
</reference>
<dbReference type="InterPro" id="IPR004449">
    <property type="entry name" value="SixA"/>
</dbReference>
<dbReference type="GO" id="GO:0101006">
    <property type="term" value="F:protein histidine phosphatase activity"/>
    <property type="evidence" value="ECO:0007669"/>
    <property type="project" value="InterPro"/>
</dbReference>
<dbReference type="InterPro" id="IPR013078">
    <property type="entry name" value="His_Pase_superF_clade-1"/>
</dbReference>
<protein>
    <submittedName>
        <fullName evidence="1">Phosphohistidine phosphatase SixA</fullName>
    </submittedName>
</protein>
<keyword evidence="2" id="KW-1185">Reference proteome</keyword>
<dbReference type="Proteomes" id="UP001156601">
    <property type="component" value="Unassembled WGS sequence"/>
</dbReference>
<dbReference type="RefSeq" id="WP_284218395.1">
    <property type="nucleotide sequence ID" value="NZ_BSOT01000007.1"/>
</dbReference>
<reference evidence="1" key="1">
    <citation type="journal article" date="2014" name="Int. J. Syst. Evol. Microbiol.">
        <title>Complete genome sequence of Corynebacterium casei LMG S-19264T (=DSM 44701T), isolated from a smear-ripened cheese.</title>
        <authorList>
            <consortium name="US DOE Joint Genome Institute (JGI-PGF)"/>
            <person name="Walter F."/>
            <person name="Albersmeier A."/>
            <person name="Kalinowski J."/>
            <person name="Ruckert C."/>
        </authorList>
    </citation>
    <scope>NUCLEOTIDE SEQUENCE</scope>
    <source>
        <strain evidence="1">NBRC 110023</strain>
    </source>
</reference>
<organism evidence="1 2">
    <name type="scientific">Agaribacter marinus</name>
    <dbReference type="NCBI Taxonomy" id="1431249"/>
    <lineage>
        <taxon>Bacteria</taxon>
        <taxon>Pseudomonadati</taxon>
        <taxon>Pseudomonadota</taxon>
        <taxon>Gammaproteobacteria</taxon>
        <taxon>Alteromonadales</taxon>
        <taxon>Alteromonadaceae</taxon>
        <taxon>Agaribacter</taxon>
    </lineage>
</organism>
<dbReference type="Gene3D" id="3.40.50.1240">
    <property type="entry name" value="Phosphoglycerate mutase-like"/>
    <property type="match status" value="1"/>
</dbReference>
<evidence type="ECO:0000313" key="1">
    <source>
        <dbReference type="EMBL" id="GLR72034.1"/>
    </source>
</evidence>
<gene>
    <name evidence="1" type="ORF">GCM10007852_29420</name>
</gene>
<dbReference type="EMBL" id="BSOT01000007">
    <property type="protein sequence ID" value="GLR72034.1"/>
    <property type="molecule type" value="Genomic_DNA"/>
</dbReference>
<dbReference type="SMART" id="SM00855">
    <property type="entry name" value="PGAM"/>
    <property type="match status" value="1"/>
</dbReference>
<dbReference type="CDD" id="cd07067">
    <property type="entry name" value="HP_PGM_like"/>
    <property type="match status" value="1"/>
</dbReference>
<accession>A0AA37WL49</accession>
<dbReference type="NCBIfam" id="TIGR00249">
    <property type="entry name" value="sixA"/>
    <property type="match status" value="1"/>
</dbReference>
<name>A0AA37WL49_9ALTE</name>
<dbReference type="InterPro" id="IPR029033">
    <property type="entry name" value="His_PPase_superfam"/>
</dbReference>
<dbReference type="SUPFAM" id="SSF53254">
    <property type="entry name" value="Phosphoglycerate mutase-like"/>
    <property type="match status" value="1"/>
</dbReference>
<dbReference type="Pfam" id="PF00300">
    <property type="entry name" value="His_Phos_1"/>
    <property type="match status" value="1"/>
</dbReference>
<proteinExistence type="predicted"/>
<comment type="caution">
    <text evidence="1">The sequence shown here is derived from an EMBL/GenBank/DDBJ whole genome shotgun (WGS) entry which is preliminary data.</text>
</comment>
<dbReference type="AlphaFoldDB" id="A0AA37WL49"/>
<sequence>MKLIIMRHGEAEPYNNDDVNRQLTRFGKTQSEYAGRRLAEYLQDDLNKPSIHKLLVSPYRRTQQTYQEVAKKIAISDKIDTDLIVPEANVQQATDYIHGLACSDNPPDNLMLISHMPFVSLLADKICFGFNAKIFTPADILIVDYNAKGQQGKQLALIQSIS</sequence>
<evidence type="ECO:0000313" key="2">
    <source>
        <dbReference type="Proteomes" id="UP001156601"/>
    </source>
</evidence>